<reference evidence="7" key="2">
    <citation type="journal article" date="2021" name="PeerJ">
        <title>Extensive microbial diversity within the chicken gut microbiome revealed by metagenomics and culture.</title>
        <authorList>
            <person name="Gilroy R."/>
            <person name="Ravi A."/>
            <person name="Getino M."/>
            <person name="Pursley I."/>
            <person name="Horton D.L."/>
            <person name="Alikhan N.F."/>
            <person name="Baker D."/>
            <person name="Gharbi K."/>
            <person name="Hall N."/>
            <person name="Watson M."/>
            <person name="Adriaenssens E.M."/>
            <person name="Foster-Nyarko E."/>
            <person name="Jarju S."/>
            <person name="Secka A."/>
            <person name="Antonio M."/>
            <person name="Oren A."/>
            <person name="Chaudhuri R.R."/>
            <person name="La Ragione R."/>
            <person name="Hildebrand F."/>
            <person name="Pallen M.J."/>
        </authorList>
    </citation>
    <scope>NUCLEOTIDE SEQUENCE</scope>
    <source>
        <strain evidence="7">CHK121-14286</strain>
    </source>
</reference>
<keyword evidence="3 4" id="KW-0472">Membrane</keyword>
<evidence type="ECO:0000313" key="8">
    <source>
        <dbReference type="Proteomes" id="UP000824200"/>
    </source>
</evidence>
<keyword evidence="2" id="KW-0121">Carboxypeptidase</keyword>
<dbReference type="InterPro" id="IPR036138">
    <property type="entry name" value="PBP_dimer_sf"/>
</dbReference>
<keyword evidence="2" id="KW-0645">Protease</keyword>
<dbReference type="PANTHER" id="PTHR30627">
    <property type="entry name" value="PEPTIDOGLYCAN D,D-TRANSPEPTIDASE"/>
    <property type="match status" value="1"/>
</dbReference>
<feature type="transmembrane region" description="Helical" evidence="4">
    <location>
        <begin position="12"/>
        <end position="37"/>
    </location>
</feature>
<dbReference type="GO" id="GO:0008658">
    <property type="term" value="F:penicillin binding"/>
    <property type="evidence" value="ECO:0007669"/>
    <property type="project" value="InterPro"/>
</dbReference>
<dbReference type="GO" id="GO:0005886">
    <property type="term" value="C:plasma membrane"/>
    <property type="evidence" value="ECO:0007669"/>
    <property type="project" value="TreeGrafter"/>
</dbReference>
<dbReference type="GO" id="GO:0071555">
    <property type="term" value="P:cell wall organization"/>
    <property type="evidence" value="ECO:0007669"/>
    <property type="project" value="TreeGrafter"/>
</dbReference>
<name>A0A9D1J812_9BACT</name>
<dbReference type="GO" id="GO:0004180">
    <property type="term" value="F:carboxypeptidase activity"/>
    <property type="evidence" value="ECO:0007669"/>
    <property type="project" value="UniProtKB-KW"/>
</dbReference>
<dbReference type="Pfam" id="PF03717">
    <property type="entry name" value="PBP_dimer"/>
    <property type="match status" value="1"/>
</dbReference>
<organism evidence="7 8">
    <name type="scientific">Candidatus Fimimonas gallinarum</name>
    <dbReference type="NCBI Taxonomy" id="2840821"/>
    <lineage>
        <taxon>Bacteria</taxon>
        <taxon>Pseudomonadati</taxon>
        <taxon>Myxococcota</taxon>
        <taxon>Myxococcia</taxon>
        <taxon>Myxococcales</taxon>
        <taxon>Cystobacterineae</taxon>
        <taxon>Myxococcaceae</taxon>
        <taxon>Myxococcaceae incertae sedis</taxon>
        <taxon>Candidatus Fimimonas</taxon>
    </lineage>
</organism>
<feature type="domain" description="Penicillin-binding protein transpeptidase" evidence="5">
    <location>
        <begin position="246"/>
        <end position="562"/>
    </location>
</feature>
<feature type="domain" description="Penicillin-binding protein dimerisation" evidence="6">
    <location>
        <begin position="55"/>
        <end position="201"/>
    </location>
</feature>
<dbReference type="Gene3D" id="3.90.1310.10">
    <property type="entry name" value="Penicillin-binding protein 2a (Domain 2)"/>
    <property type="match status" value="1"/>
</dbReference>
<comment type="subcellular location">
    <subcellularLocation>
        <location evidence="1">Membrane</location>
    </subcellularLocation>
</comment>
<evidence type="ECO:0000256" key="1">
    <source>
        <dbReference type="ARBA" id="ARBA00004370"/>
    </source>
</evidence>
<dbReference type="EMBL" id="DVHL01000008">
    <property type="protein sequence ID" value="HIR65407.1"/>
    <property type="molecule type" value="Genomic_DNA"/>
</dbReference>
<keyword evidence="4" id="KW-0812">Transmembrane</keyword>
<accession>A0A9D1J812</accession>
<evidence type="ECO:0000259" key="6">
    <source>
        <dbReference type="Pfam" id="PF03717"/>
    </source>
</evidence>
<dbReference type="InterPro" id="IPR050515">
    <property type="entry name" value="Beta-lactam/transpept"/>
</dbReference>
<dbReference type="Pfam" id="PF00905">
    <property type="entry name" value="Transpeptidase"/>
    <property type="match status" value="1"/>
</dbReference>
<dbReference type="Gene3D" id="3.40.710.10">
    <property type="entry name" value="DD-peptidase/beta-lactamase superfamily"/>
    <property type="match status" value="1"/>
</dbReference>
<comment type="caution">
    <text evidence="7">The sequence shown here is derived from an EMBL/GenBank/DDBJ whole genome shotgun (WGS) entry which is preliminary data.</text>
</comment>
<evidence type="ECO:0000313" key="7">
    <source>
        <dbReference type="EMBL" id="HIR65407.1"/>
    </source>
</evidence>
<dbReference type="InterPro" id="IPR005311">
    <property type="entry name" value="PBP_dimer"/>
</dbReference>
<proteinExistence type="predicted"/>
<dbReference type="SUPFAM" id="SSF56601">
    <property type="entry name" value="beta-lactamase/transpeptidase-like"/>
    <property type="match status" value="1"/>
</dbReference>
<gene>
    <name evidence="7" type="ORF">IAC95_00740</name>
</gene>
<keyword evidence="2" id="KW-0378">Hydrolase</keyword>
<protein>
    <submittedName>
        <fullName evidence="7">Stage V sporulation protein D</fullName>
    </submittedName>
</protein>
<keyword evidence="4" id="KW-1133">Transmembrane helix</keyword>
<dbReference type="InterPro" id="IPR001460">
    <property type="entry name" value="PCN-bd_Tpept"/>
</dbReference>
<sequence length="578" mass="62604">MQQSYYTSKKRLLALTVSAIFLFSGIFLRLAYIQVVWGKDLQQKASSQWQRDLPIKAYRGDIVDTNGNLLATTETGYGVYARPQSVTDANKCATVLSEILQLDFQTVYDKLCKQGVSEVTVKRQITSEQATAIRNSNLQGIYLASTGVRSYVYGDFLSQVLGYVTSDGVGQYGVEAYYDKYLQGINGALLTETDLVGQELTQGNMTYIPAVDGLTVTLTIDSVIQTIAENVLQLAMYQQNPVSARCIVMDVQTGEILAMASKPSVDLNNLPRDDIESLIKYSKNTLLTDVYEPGSTFKVLTAAACLEEYAKGNPKAFSARHVFANNSGTRIIDGSKISCWTKHINGKHSNQTLSDALNNSCNPIFTDIALSLGKDTMYSYLEKFGYGRTTGIDFVGEQSGLLVPKSSVTNGDLARIGFGQTIAVTALQLCMATAAAVNGGYLLQPYLVKEISDPTTGKVVKRFSPTVVDRPISEQTSSQIAAMLQRVVAEGGGKNANIAGYQVGGKTGTAQKFVDGSLAKGKYVSSFVGFFPASQPKYLCLMIVDEPQGQSYGSIVAAPYAGLIFQGIIDYKQIAPLE</sequence>
<dbReference type="Gene3D" id="3.30.450.330">
    <property type="match status" value="1"/>
</dbReference>
<evidence type="ECO:0000259" key="5">
    <source>
        <dbReference type="Pfam" id="PF00905"/>
    </source>
</evidence>
<dbReference type="InterPro" id="IPR012338">
    <property type="entry name" value="Beta-lactam/transpept-like"/>
</dbReference>
<reference evidence="7" key="1">
    <citation type="submission" date="2020-10" db="EMBL/GenBank/DDBJ databases">
        <authorList>
            <person name="Gilroy R."/>
        </authorList>
    </citation>
    <scope>NUCLEOTIDE SEQUENCE</scope>
    <source>
        <strain evidence="7">CHK121-14286</strain>
    </source>
</reference>
<evidence type="ECO:0000256" key="2">
    <source>
        <dbReference type="ARBA" id="ARBA00022645"/>
    </source>
</evidence>
<evidence type="ECO:0000256" key="3">
    <source>
        <dbReference type="ARBA" id="ARBA00023136"/>
    </source>
</evidence>
<dbReference type="Proteomes" id="UP000824200">
    <property type="component" value="Unassembled WGS sequence"/>
</dbReference>
<dbReference type="SUPFAM" id="SSF56519">
    <property type="entry name" value="Penicillin binding protein dimerisation domain"/>
    <property type="match status" value="1"/>
</dbReference>
<dbReference type="PANTHER" id="PTHR30627:SF1">
    <property type="entry name" value="PEPTIDOGLYCAN D,D-TRANSPEPTIDASE FTSI"/>
    <property type="match status" value="1"/>
</dbReference>
<evidence type="ECO:0000256" key="4">
    <source>
        <dbReference type="SAM" id="Phobius"/>
    </source>
</evidence>
<dbReference type="AlphaFoldDB" id="A0A9D1J812"/>